<feature type="region of interest" description="Disordered" evidence="3">
    <location>
        <begin position="263"/>
        <end position="732"/>
    </location>
</feature>
<dbReference type="GO" id="GO:0032790">
    <property type="term" value="P:ribosome disassembly"/>
    <property type="evidence" value="ECO:0007669"/>
    <property type="project" value="TreeGrafter"/>
</dbReference>
<evidence type="ECO:0000313" key="6">
    <source>
        <dbReference type="Proteomes" id="UP000027178"/>
    </source>
</evidence>
<dbReference type="eggNOG" id="COG0480">
    <property type="taxonomic scope" value="Bacteria"/>
</dbReference>
<dbReference type="HOGENOM" id="CLU_355934_0_0_11"/>
<comment type="caution">
    <text evidence="5">The sequence shown here is derived from an EMBL/GenBank/DDBJ whole genome shotgun (WGS) entry which is preliminary data.</text>
</comment>
<dbReference type="Proteomes" id="UP000027178">
    <property type="component" value="Unassembled WGS sequence"/>
</dbReference>
<feature type="compositionally biased region" description="Basic residues" evidence="3">
    <location>
        <begin position="432"/>
        <end position="455"/>
    </location>
</feature>
<feature type="compositionally biased region" description="Basic and acidic residues" evidence="3">
    <location>
        <begin position="456"/>
        <end position="469"/>
    </location>
</feature>
<feature type="compositionally biased region" description="Basic and acidic residues" evidence="3">
    <location>
        <begin position="673"/>
        <end position="682"/>
    </location>
</feature>
<feature type="compositionally biased region" description="Low complexity" evidence="3">
    <location>
        <begin position="632"/>
        <end position="645"/>
    </location>
</feature>
<evidence type="ECO:0000256" key="2">
    <source>
        <dbReference type="ARBA" id="ARBA00023134"/>
    </source>
</evidence>
<sequence>MPDRTAHSPSTPADRPGRLRNIALVGAGGAGKTTLAEALAVAAGALTRPGTVPDGTTAADWEDIEHQQQRSVQFALLPLPWQDLTVNVLDAPGYADFAGELHAALRAAEAAVFVHSAADESVPRPVRALWQECEEARLPRAVALTHLNTARVRLDDVLRMLQDTLGTPDTVRLLHHPDLRDGHLHGTTDLLTGRSYGKPDDPGDLGAERARLIEALAGEDDTLMQRYLDGAELDTAALTAGLRREILAGTLHPVLATAPTAPAAMPCSTWSPPPSRPPPTAPTASRRRPRRALHRPGRPDRRGPLPRPPQPAAGLHRHPAPRHRRPPPRRHRGTPHRPAQPLRPPAAPRPAGRRRRPRHGRQAHRGPHRGHPHRRQHRAAALAAARSAAAHRRPGPLQGRRGQALPGPRPARRPGPGAARRTEPRHPPARPVVHRRGPPRRHPRPAHRPARRPRRDRSLRGRAPGDLRRPRQRPRTARQAVRRTRPVRDLRPHRRTPARRRLRVRRPGGRRRSPPALRPVGREGRPRPARPRPARPPDDRRPGHPHRRQGALGRLLRRRLPDRGPTRPQGGRRPHRGPRPGTRRRSPRPAARRVPGRRPHRPVRTPRPRPRHRDRRPRPEPGPRRGPRTRTRPVPARPALAVARNRPVHPQLPAARPHARPPRRPVRHHGLTRRQEPQERRGSAHALVPPGIWSRCRATQRYSTSASGRTGASANRPPAHAHRPPERISSRATACEPPYTLRSGVIHSTSRDARSSVTSPPVNSPSAAMSANWNATACQPAEDRLCRG</sequence>
<feature type="compositionally biased region" description="Basic residues" evidence="3">
    <location>
        <begin position="470"/>
        <end position="513"/>
    </location>
</feature>
<accession>A0A066Z8Z4</accession>
<evidence type="ECO:0000259" key="4">
    <source>
        <dbReference type="Pfam" id="PF00009"/>
    </source>
</evidence>
<dbReference type="PATRIC" id="fig|1348663.4.peg.1368"/>
<evidence type="ECO:0000256" key="3">
    <source>
        <dbReference type="SAM" id="MobiDB-lite"/>
    </source>
</evidence>
<dbReference type="EMBL" id="JNBY01000053">
    <property type="protein sequence ID" value="KDN86796.1"/>
    <property type="molecule type" value="Genomic_DNA"/>
</dbReference>
<feature type="compositionally biased region" description="Low complexity" evidence="3">
    <location>
        <begin position="395"/>
        <end position="406"/>
    </location>
</feature>
<protein>
    <recommendedName>
        <fullName evidence="4">Tr-type G domain-containing protein</fullName>
    </recommendedName>
</protein>
<feature type="compositionally biased region" description="Low complexity" evidence="3">
    <location>
        <begin position="379"/>
        <end position="388"/>
    </location>
</feature>
<feature type="compositionally biased region" description="Basic residues" evidence="3">
    <location>
        <begin position="315"/>
        <end position="335"/>
    </location>
</feature>
<keyword evidence="1" id="KW-0547">Nucleotide-binding</keyword>
<feature type="compositionally biased region" description="Basic residues" evidence="3">
    <location>
        <begin position="285"/>
        <end position="296"/>
    </location>
</feature>
<feature type="compositionally biased region" description="Basic residues" evidence="3">
    <location>
        <begin position="657"/>
        <end position="672"/>
    </location>
</feature>
<feature type="compositionally biased region" description="Pro residues" evidence="3">
    <location>
        <begin position="271"/>
        <end position="281"/>
    </location>
</feature>
<dbReference type="Gene3D" id="3.40.50.300">
    <property type="entry name" value="P-loop containing nucleotide triphosphate hydrolases"/>
    <property type="match status" value="1"/>
</dbReference>
<dbReference type="Pfam" id="PF00009">
    <property type="entry name" value="GTP_EFTU"/>
    <property type="match status" value="1"/>
</dbReference>
<feature type="compositionally biased region" description="Basic residues" evidence="3">
    <location>
        <begin position="351"/>
        <end position="378"/>
    </location>
</feature>
<dbReference type="InterPro" id="IPR000795">
    <property type="entry name" value="T_Tr_GTP-bd_dom"/>
</dbReference>
<feature type="compositionally biased region" description="Low complexity" evidence="3">
    <location>
        <begin position="703"/>
        <end position="718"/>
    </location>
</feature>
<evidence type="ECO:0000256" key="1">
    <source>
        <dbReference type="ARBA" id="ARBA00022741"/>
    </source>
</evidence>
<evidence type="ECO:0000313" key="5">
    <source>
        <dbReference type="EMBL" id="KDN86796.1"/>
    </source>
</evidence>
<name>A0A066Z8Z4_9ACTN</name>
<feature type="compositionally biased region" description="Basic residues" evidence="3">
    <location>
        <begin position="543"/>
        <end position="558"/>
    </location>
</feature>
<gene>
    <name evidence="5" type="ORF">KCH_14260</name>
</gene>
<dbReference type="PANTHER" id="PTHR43261:SF6">
    <property type="entry name" value="ELONGATION FACTOR G-LIKE PROTEIN"/>
    <property type="match status" value="1"/>
</dbReference>
<dbReference type="GO" id="GO:0005525">
    <property type="term" value="F:GTP binding"/>
    <property type="evidence" value="ECO:0007669"/>
    <property type="project" value="UniProtKB-KW"/>
</dbReference>
<dbReference type="PANTHER" id="PTHR43261">
    <property type="entry name" value="TRANSLATION ELONGATION FACTOR G-RELATED"/>
    <property type="match status" value="1"/>
</dbReference>
<keyword evidence="6" id="KW-1185">Reference proteome</keyword>
<feature type="compositionally biased region" description="Basic residues" evidence="3">
    <location>
        <begin position="570"/>
        <end position="616"/>
    </location>
</feature>
<keyword evidence="2" id="KW-0342">GTP-binding</keyword>
<feature type="region of interest" description="Disordered" evidence="3">
    <location>
        <begin position="746"/>
        <end position="768"/>
    </location>
</feature>
<dbReference type="AlphaFoldDB" id="A0A066Z8Z4"/>
<dbReference type="InterPro" id="IPR027417">
    <property type="entry name" value="P-loop_NTPase"/>
</dbReference>
<feature type="domain" description="Tr-type G" evidence="4">
    <location>
        <begin position="18"/>
        <end position="174"/>
    </location>
</feature>
<dbReference type="GO" id="GO:0003924">
    <property type="term" value="F:GTPase activity"/>
    <property type="evidence" value="ECO:0007669"/>
    <property type="project" value="InterPro"/>
</dbReference>
<reference evidence="5 6" key="1">
    <citation type="submission" date="2014-05" db="EMBL/GenBank/DDBJ databases">
        <title>Draft Genome Sequence of Kitasatospora cheerisanensis KCTC 2395.</title>
        <authorList>
            <person name="Nam D.H."/>
        </authorList>
    </citation>
    <scope>NUCLEOTIDE SEQUENCE [LARGE SCALE GENOMIC DNA]</scope>
    <source>
        <strain evidence="5 6">KCTC 2395</strain>
    </source>
</reference>
<organism evidence="5 6">
    <name type="scientific">Kitasatospora cheerisanensis KCTC 2395</name>
    <dbReference type="NCBI Taxonomy" id="1348663"/>
    <lineage>
        <taxon>Bacteria</taxon>
        <taxon>Bacillati</taxon>
        <taxon>Actinomycetota</taxon>
        <taxon>Actinomycetes</taxon>
        <taxon>Kitasatosporales</taxon>
        <taxon>Streptomycetaceae</taxon>
        <taxon>Kitasatospora</taxon>
    </lineage>
</organism>
<feature type="compositionally biased region" description="Low complexity" evidence="3">
    <location>
        <begin position="755"/>
        <end position="766"/>
    </location>
</feature>
<proteinExistence type="predicted"/>
<dbReference type="SUPFAM" id="SSF52540">
    <property type="entry name" value="P-loop containing nucleoside triphosphate hydrolases"/>
    <property type="match status" value="1"/>
</dbReference>